<dbReference type="Pfam" id="PF09697">
    <property type="entry name" value="Porph_ging"/>
    <property type="match status" value="1"/>
</dbReference>
<keyword evidence="3" id="KW-1185">Reference proteome</keyword>
<name>A0A9X4MYR5_9FLAO</name>
<dbReference type="EMBL" id="JANCMU010000001">
    <property type="protein sequence ID" value="MDG4945155.1"/>
    <property type="molecule type" value="Genomic_DNA"/>
</dbReference>
<evidence type="ECO:0000313" key="2">
    <source>
        <dbReference type="EMBL" id="MDG4945155.1"/>
    </source>
</evidence>
<dbReference type="NCBIfam" id="TIGR01200">
    <property type="entry name" value="GLPGLI"/>
    <property type="match status" value="1"/>
</dbReference>
<dbReference type="RefSeq" id="WP_304416619.1">
    <property type="nucleotide sequence ID" value="NZ_JANAIE010000003.1"/>
</dbReference>
<dbReference type="Proteomes" id="UP001152599">
    <property type="component" value="Unassembled WGS sequence"/>
</dbReference>
<reference evidence="2" key="1">
    <citation type="submission" date="2022-07" db="EMBL/GenBank/DDBJ databases">
        <title>Description and genome-wide analysis of Profundicola chukchiensis gen. nov., sp. nov., marine bacteria isolated from bottom sediments of the Chukchi Sea.</title>
        <authorList>
            <person name="Romanenko L."/>
            <person name="Otstavnykh N."/>
            <person name="Kurilenko V."/>
            <person name="Eremeev V."/>
            <person name="Velansky P."/>
            <person name="Mikhailov V."/>
            <person name="Isaeva M."/>
        </authorList>
    </citation>
    <scope>NUCLEOTIDE SEQUENCE</scope>
    <source>
        <strain evidence="2">KMM 9713</strain>
    </source>
</reference>
<dbReference type="AlphaFoldDB" id="A0A9X4MYR5"/>
<dbReference type="InterPro" id="IPR005901">
    <property type="entry name" value="GLPGLI"/>
</dbReference>
<feature type="signal peptide" evidence="1">
    <location>
        <begin position="1"/>
        <end position="21"/>
    </location>
</feature>
<gene>
    <name evidence="2" type="ORF">NMK71_01910</name>
</gene>
<organism evidence="2 3">
    <name type="scientific">Profundicola chukchiensis</name>
    <dbReference type="NCBI Taxonomy" id="2961959"/>
    <lineage>
        <taxon>Bacteria</taxon>
        <taxon>Pseudomonadati</taxon>
        <taxon>Bacteroidota</taxon>
        <taxon>Flavobacteriia</taxon>
        <taxon>Flavobacteriales</taxon>
        <taxon>Weeksellaceae</taxon>
        <taxon>Profundicola</taxon>
    </lineage>
</organism>
<evidence type="ECO:0000313" key="3">
    <source>
        <dbReference type="Proteomes" id="UP001152599"/>
    </source>
</evidence>
<evidence type="ECO:0000256" key="1">
    <source>
        <dbReference type="SAM" id="SignalP"/>
    </source>
</evidence>
<accession>A0A9X4MYR5</accession>
<protein>
    <submittedName>
        <fullName evidence="2">GLPGLI family protein</fullName>
    </submittedName>
</protein>
<keyword evidence="1" id="KW-0732">Signal</keyword>
<proteinExistence type="predicted"/>
<feature type="chain" id="PRO_5040926347" evidence="1">
    <location>
        <begin position="22"/>
        <end position="254"/>
    </location>
</feature>
<comment type="caution">
    <text evidence="2">The sequence shown here is derived from an EMBL/GenBank/DDBJ whole genome shotgun (WGS) entry which is preliminary data.</text>
</comment>
<sequence length="254" mass="30016">MKILKLLLCWIIFTSVQIIHAQEATRLEVEYSEYKIQTKNPYAPDTYSRAKLVWQDNISRFTSFYEEAKEADPDFDGYSFNVNVYKDFEKNEMYARAMGYKDFNHVILDSINIINWTIQDSVKYIKNMKSHLATTTFRDHEWEVWFTMEIPISDGPWKLTGLPGLILEAQSINKADLSYKFVAENINYTQNSTLNIPKHPFPDFDLINFDEYYQHTLKEDTRMLRYVATQQPVREGITSRTCYSTMETCNCYPE</sequence>